<dbReference type="Gene3D" id="2.40.110.10">
    <property type="entry name" value="Butyryl-CoA Dehydrogenase, subunit A, domain 2"/>
    <property type="match status" value="1"/>
</dbReference>
<keyword evidence="6" id="KW-1185">Reference proteome</keyword>
<evidence type="ECO:0000259" key="4">
    <source>
        <dbReference type="Pfam" id="PF02771"/>
    </source>
</evidence>
<keyword evidence="3" id="KW-0560">Oxidoreductase</keyword>
<organism evidence="5 6">
    <name type="scientific">Streptomyces aquilus</name>
    <dbReference type="NCBI Taxonomy" id="2548456"/>
    <lineage>
        <taxon>Bacteria</taxon>
        <taxon>Bacillati</taxon>
        <taxon>Actinomycetota</taxon>
        <taxon>Actinomycetes</taxon>
        <taxon>Kitasatosporales</taxon>
        <taxon>Streptomycetaceae</taxon>
        <taxon>Streptomyces</taxon>
    </lineage>
</organism>
<dbReference type="Gene3D" id="1.10.540.10">
    <property type="entry name" value="Acyl-CoA dehydrogenase/oxidase, N-terminal domain"/>
    <property type="match status" value="1"/>
</dbReference>
<evidence type="ECO:0000313" key="5">
    <source>
        <dbReference type="EMBL" id="AZP17345.1"/>
    </source>
</evidence>
<protein>
    <submittedName>
        <fullName evidence="5">Acyl-CoA dehydrogenase</fullName>
    </submittedName>
</protein>
<dbReference type="KEGG" id="saqu:EJC51_15180"/>
<dbReference type="GO" id="GO:0050660">
    <property type="term" value="F:flavin adenine dinucleotide binding"/>
    <property type="evidence" value="ECO:0007669"/>
    <property type="project" value="InterPro"/>
</dbReference>
<sequence length="379" mass="39647">MRTLDAARDTCERFHPGLVKALAALPFEEREAHGSPVVDLFRQAAGVGLLIPTEYGGLGADPVDAVLVQRAVGSLSPSLAVASTMHHFTAAMLYALADGKNRLTPAQTEVLHTVVPEQRLMASGWAEGRTQQNILSPAVTATPVEGGYLLNGAKKPCSLSRSMSLLTASIAVPGADGTPELALALVDAASPGLTRHPFWGSEVLTAAQSDEVRLADVFVPEDMVVRTTEDDPDRIEDLQNAGFVWFEMLVSAGYAGAAAGLTEEVLARGRGTASERGALLIRTEAAFDLLLGAARAVRDGVGGEEAVSQVLIARFAAQEALSLVTQQALELLGGMDFIRSSAHQRLAASVRPLAFHPPSQGATVEPLLAYAGGAALDLS</sequence>
<dbReference type="PANTHER" id="PTHR43884:SF20">
    <property type="entry name" value="ACYL-COA DEHYDROGENASE FADE28"/>
    <property type="match status" value="1"/>
</dbReference>
<dbReference type="InterPro" id="IPR009100">
    <property type="entry name" value="AcylCoA_DH/oxidase_NM_dom_sf"/>
</dbReference>
<dbReference type="Proteomes" id="UP000280197">
    <property type="component" value="Chromosome"/>
</dbReference>
<keyword evidence="1" id="KW-0285">Flavoprotein</keyword>
<evidence type="ECO:0000313" key="6">
    <source>
        <dbReference type="Proteomes" id="UP000280197"/>
    </source>
</evidence>
<dbReference type="SUPFAM" id="SSF47203">
    <property type="entry name" value="Acyl-CoA dehydrogenase C-terminal domain-like"/>
    <property type="match status" value="1"/>
</dbReference>
<dbReference type="Pfam" id="PF02771">
    <property type="entry name" value="Acyl-CoA_dh_N"/>
    <property type="match status" value="1"/>
</dbReference>
<evidence type="ECO:0000256" key="3">
    <source>
        <dbReference type="ARBA" id="ARBA00023002"/>
    </source>
</evidence>
<dbReference type="SUPFAM" id="SSF56645">
    <property type="entry name" value="Acyl-CoA dehydrogenase NM domain-like"/>
    <property type="match status" value="1"/>
</dbReference>
<dbReference type="EMBL" id="CP034463">
    <property type="protein sequence ID" value="AZP17345.1"/>
    <property type="molecule type" value="Genomic_DNA"/>
</dbReference>
<evidence type="ECO:0000256" key="1">
    <source>
        <dbReference type="ARBA" id="ARBA00022630"/>
    </source>
</evidence>
<dbReference type="InterPro" id="IPR046373">
    <property type="entry name" value="Acyl-CoA_Oxase/DH_mid-dom_sf"/>
</dbReference>
<gene>
    <name evidence="5" type="ORF">EJC51_15180</name>
</gene>
<keyword evidence="2" id="KW-0274">FAD</keyword>
<dbReference type="AlphaFoldDB" id="A0A3S9HZ07"/>
<dbReference type="InterPro" id="IPR037069">
    <property type="entry name" value="AcylCoA_DH/ox_N_sf"/>
</dbReference>
<proteinExistence type="predicted"/>
<dbReference type="RefSeq" id="WP_126271573.1">
    <property type="nucleotide sequence ID" value="NZ_CP034463.1"/>
</dbReference>
<dbReference type="InterPro" id="IPR013786">
    <property type="entry name" value="AcylCoA_DH/ox_N"/>
</dbReference>
<name>A0A3S9HZ07_9ACTN</name>
<dbReference type="PANTHER" id="PTHR43884">
    <property type="entry name" value="ACYL-COA DEHYDROGENASE"/>
    <property type="match status" value="1"/>
</dbReference>
<reference evidence="5 6" key="1">
    <citation type="submission" date="2018-12" db="EMBL/GenBank/DDBJ databases">
        <authorList>
            <person name="Li K."/>
        </authorList>
    </citation>
    <scope>NUCLEOTIDE SEQUENCE [LARGE SCALE GENOMIC DNA]</scope>
    <source>
        <strain evidence="6">CR22</strain>
    </source>
</reference>
<feature type="domain" description="Acyl-CoA dehydrogenase/oxidase N-terminal" evidence="4">
    <location>
        <begin position="29"/>
        <end position="95"/>
    </location>
</feature>
<dbReference type="GO" id="GO:0003995">
    <property type="term" value="F:acyl-CoA dehydrogenase activity"/>
    <property type="evidence" value="ECO:0007669"/>
    <property type="project" value="TreeGrafter"/>
</dbReference>
<accession>A0A3S9HZ07</accession>
<dbReference type="InterPro" id="IPR036250">
    <property type="entry name" value="AcylCo_DH-like_C"/>
</dbReference>
<evidence type="ECO:0000256" key="2">
    <source>
        <dbReference type="ARBA" id="ARBA00022827"/>
    </source>
</evidence>